<feature type="transmembrane region" description="Helical" evidence="1">
    <location>
        <begin position="12"/>
        <end position="35"/>
    </location>
</feature>
<organism evidence="2">
    <name type="scientific">hydrothermal vent metagenome</name>
    <dbReference type="NCBI Taxonomy" id="652676"/>
    <lineage>
        <taxon>unclassified sequences</taxon>
        <taxon>metagenomes</taxon>
        <taxon>ecological metagenomes</taxon>
    </lineage>
</organism>
<dbReference type="SUPFAM" id="SSF82171">
    <property type="entry name" value="DPP6 N-terminal domain-like"/>
    <property type="match status" value="1"/>
</dbReference>
<name>A0A3B0UXG5_9ZZZZ</name>
<dbReference type="EMBL" id="UOEV01000069">
    <property type="protein sequence ID" value="VAW32823.1"/>
    <property type="molecule type" value="Genomic_DNA"/>
</dbReference>
<evidence type="ECO:0000313" key="2">
    <source>
        <dbReference type="EMBL" id="VAW32823.1"/>
    </source>
</evidence>
<keyword evidence="1" id="KW-0472">Membrane</keyword>
<gene>
    <name evidence="2" type="ORF">MNBD_CPR01-598</name>
</gene>
<accession>A0A3B0UXG5</accession>
<sequence>MSLTLALKIMKKNILIILAITISILLAGVGAYYFFIQAPKTNENNSRSKISFPVAGNTNDNYSTNGNGINTSSSESASTTNTALSNATTTNILFKITQGPVAPGITVFDASATNTVIRYVDRKTGNIYSYTTTLNKNIRLSNKTIPGIFSASWLSDGSWVYLRYFQPQSASHSVETYAIRADGSDGFFLPQGITQISTHKSDAILTLASGVNGSICTRANTKYQRTSMAFQTPMSLISSGFIGSHSYFVYTKPSANQYGYAFSVVNGDFSQIAGPEKGLDVRISPNGKYLIESYNDNQKTLHMVLIDLTTHASTLLPITTIADKCVWTSDSVSVYCGVPKNIPDGEYPNDWYKGVVSFSDKIWRIDVKNRYVQLLIDPNKNVGEPIDAISLAIDASKHILSFINKKDGALWAYKMGQ</sequence>
<evidence type="ECO:0008006" key="3">
    <source>
        <dbReference type="Google" id="ProtNLM"/>
    </source>
</evidence>
<proteinExistence type="predicted"/>
<reference evidence="2" key="1">
    <citation type="submission" date="2018-06" db="EMBL/GenBank/DDBJ databases">
        <authorList>
            <person name="Zhirakovskaya E."/>
        </authorList>
    </citation>
    <scope>NUCLEOTIDE SEQUENCE</scope>
</reference>
<evidence type="ECO:0000256" key="1">
    <source>
        <dbReference type="SAM" id="Phobius"/>
    </source>
</evidence>
<keyword evidence="1" id="KW-0812">Transmembrane</keyword>
<protein>
    <recommendedName>
        <fullName evidence="3">Protein TolB</fullName>
    </recommendedName>
</protein>
<keyword evidence="1" id="KW-1133">Transmembrane helix</keyword>
<dbReference type="AlphaFoldDB" id="A0A3B0UXG5"/>